<evidence type="ECO:0000313" key="3">
    <source>
        <dbReference type="Proteomes" id="UP001418222"/>
    </source>
</evidence>
<organism evidence="2 3">
    <name type="scientific">Platanthera zijinensis</name>
    <dbReference type="NCBI Taxonomy" id="2320716"/>
    <lineage>
        <taxon>Eukaryota</taxon>
        <taxon>Viridiplantae</taxon>
        <taxon>Streptophyta</taxon>
        <taxon>Embryophyta</taxon>
        <taxon>Tracheophyta</taxon>
        <taxon>Spermatophyta</taxon>
        <taxon>Magnoliopsida</taxon>
        <taxon>Liliopsida</taxon>
        <taxon>Asparagales</taxon>
        <taxon>Orchidaceae</taxon>
        <taxon>Orchidoideae</taxon>
        <taxon>Orchideae</taxon>
        <taxon>Orchidinae</taxon>
        <taxon>Platanthera</taxon>
    </lineage>
</organism>
<dbReference type="AlphaFoldDB" id="A0AAP0GAL3"/>
<protein>
    <submittedName>
        <fullName evidence="2">Uncharacterized protein</fullName>
    </submittedName>
</protein>
<keyword evidence="3" id="KW-1185">Reference proteome</keyword>
<evidence type="ECO:0000313" key="2">
    <source>
        <dbReference type="EMBL" id="KAK8948454.1"/>
    </source>
</evidence>
<sequence>MDIRQPQEGIDANTMTGAKIIVTKIRAKSENELSGDPYPRKPDLGSKIHVEEFRAKTLGVPLETHRPAERKKEGLPEEDFACCLTGRRRRRRRRGCGNLLVGENEKEGAPALEGVVTDHGEEIGGERRHRRLDRGRRGTQEAGSGGNL</sequence>
<dbReference type="EMBL" id="JBBWWQ010000004">
    <property type="protein sequence ID" value="KAK8948454.1"/>
    <property type="molecule type" value="Genomic_DNA"/>
</dbReference>
<proteinExistence type="predicted"/>
<gene>
    <name evidence="2" type="ORF">KSP39_PZI005821</name>
</gene>
<reference evidence="2 3" key="1">
    <citation type="journal article" date="2022" name="Nat. Plants">
        <title>Genomes of leafy and leafless Platanthera orchids illuminate the evolution of mycoheterotrophy.</title>
        <authorList>
            <person name="Li M.H."/>
            <person name="Liu K.W."/>
            <person name="Li Z."/>
            <person name="Lu H.C."/>
            <person name="Ye Q.L."/>
            <person name="Zhang D."/>
            <person name="Wang J.Y."/>
            <person name="Li Y.F."/>
            <person name="Zhong Z.M."/>
            <person name="Liu X."/>
            <person name="Yu X."/>
            <person name="Liu D.K."/>
            <person name="Tu X.D."/>
            <person name="Liu B."/>
            <person name="Hao Y."/>
            <person name="Liao X.Y."/>
            <person name="Jiang Y.T."/>
            <person name="Sun W.H."/>
            <person name="Chen J."/>
            <person name="Chen Y.Q."/>
            <person name="Ai Y."/>
            <person name="Zhai J.W."/>
            <person name="Wu S.S."/>
            <person name="Zhou Z."/>
            <person name="Hsiao Y.Y."/>
            <person name="Wu W.L."/>
            <person name="Chen Y.Y."/>
            <person name="Lin Y.F."/>
            <person name="Hsu J.L."/>
            <person name="Li C.Y."/>
            <person name="Wang Z.W."/>
            <person name="Zhao X."/>
            <person name="Zhong W.Y."/>
            <person name="Ma X.K."/>
            <person name="Ma L."/>
            <person name="Huang J."/>
            <person name="Chen G.Z."/>
            <person name="Huang M.Z."/>
            <person name="Huang L."/>
            <person name="Peng D.H."/>
            <person name="Luo Y.B."/>
            <person name="Zou S.Q."/>
            <person name="Chen S.P."/>
            <person name="Lan S."/>
            <person name="Tsai W.C."/>
            <person name="Van de Peer Y."/>
            <person name="Liu Z.J."/>
        </authorList>
    </citation>
    <scope>NUCLEOTIDE SEQUENCE [LARGE SCALE GENOMIC DNA]</scope>
    <source>
        <strain evidence="2">Lor287</strain>
    </source>
</reference>
<accession>A0AAP0GAL3</accession>
<evidence type="ECO:0000256" key="1">
    <source>
        <dbReference type="SAM" id="MobiDB-lite"/>
    </source>
</evidence>
<name>A0AAP0GAL3_9ASPA</name>
<comment type="caution">
    <text evidence="2">The sequence shown here is derived from an EMBL/GenBank/DDBJ whole genome shotgun (WGS) entry which is preliminary data.</text>
</comment>
<feature type="compositionally biased region" description="Basic and acidic residues" evidence="1">
    <location>
        <begin position="116"/>
        <end position="126"/>
    </location>
</feature>
<dbReference type="Proteomes" id="UP001418222">
    <property type="component" value="Unassembled WGS sequence"/>
</dbReference>
<feature type="region of interest" description="Disordered" evidence="1">
    <location>
        <begin position="110"/>
        <end position="148"/>
    </location>
</feature>